<evidence type="ECO:0000313" key="2">
    <source>
        <dbReference type="EMBL" id="MBC5642332.1"/>
    </source>
</evidence>
<dbReference type="SMART" id="SM00028">
    <property type="entry name" value="TPR"/>
    <property type="match status" value="5"/>
</dbReference>
<dbReference type="SUPFAM" id="SSF48452">
    <property type="entry name" value="TPR-like"/>
    <property type="match status" value="2"/>
</dbReference>
<dbReference type="PANTHER" id="PTHR12558:SF13">
    <property type="entry name" value="CELL DIVISION CYCLE PROTEIN 27 HOMOLOG"/>
    <property type="match status" value="1"/>
</dbReference>
<evidence type="ECO:0008006" key="4">
    <source>
        <dbReference type="Google" id="ProtNLM"/>
    </source>
</evidence>
<feature type="chain" id="PRO_5045203161" description="Tetratricopeptide repeat protein" evidence="1">
    <location>
        <begin position="21"/>
        <end position="526"/>
    </location>
</feature>
<comment type="caution">
    <text evidence="2">The sequence shown here is derived from an EMBL/GenBank/DDBJ whole genome shotgun (WGS) entry which is preliminary data.</text>
</comment>
<gene>
    <name evidence="2" type="ORF">H8S77_05470</name>
</gene>
<keyword evidence="1" id="KW-0732">Signal</keyword>
<evidence type="ECO:0000256" key="1">
    <source>
        <dbReference type="SAM" id="SignalP"/>
    </source>
</evidence>
<dbReference type="EMBL" id="JACOOI010000004">
    <property type="protein sequence ID" value="MBC5642332.1"/>
    <property type="molecule type" value="Genomic_DNA"/>
</dbReference>
<protein>
    <recommendedName>
        <fullName evidence="4">Tetratricopeptide repeat protein</fullName>
    </recommendedName>
</protein>
<dbReference type="PANTHER" id="PTHR12558">
    <property type="entry name" value="CELL DIVISION CYCLE 16,23,27"/>
    <property type="match status" value="1"/>
</dbReference>
<dbReference type="InterPro" id="IPR019734">
    <property type="entry name" value="TPR_rpt"/>
</dbReference>
<feature type="signal peptide" evidence="1">
    <location>
        <begin position="1"/>
        <end position="20"/>
    </location>
</feature>
<sequence>MMHKYTVLLLLSVLSLMGQAQSLSFQELLNKKKFTEVIALADSLTPADSADYVTMSAIGQAYEGVLEYNEAYRCYQHCLQMDTTNVDALSSVARVAMNLGKASVAQDCFRKVLESDSTDFYANYQLARLYSQIGDYENAVLQFNVLRDQDTTKVNPVIYRNIADCYMKMNAIPAATICYFQAYNVNRENAGLASALVNCLYRMGGPNIQDGLSICDTALFYNPGNHALRRNKAMGFYMNKQYAQADTLYGELFAEGDTSFLTLKYGGASRYLAGRAMDAIDLLEWAYGKDTTDVETNLLLGAALGKTYDRKRAFLLFDQAEKLMQPNEALVNMLLTSRSETLFKDGRQREAEGLLYKAWLANKDRLDLLFRIEREYSNWGPEYKSAEDLARALFAKVTFLREYFLTGKKLQGFQRYRSILQYLYEDAFFTNKTELVMIAPDNKKSKISAEDLKSIIDRLPDISQLPEVERKYYQQMEEVFKKRKENGVGSTKLEPLDENSDAFKAGMKAAQKYLDSQKKEQEKESE</sequence>
<evidence type="ECO:0000313" key="3">
    <source>
        <dbReference type="Proteomes" id="UP000644010"/>
    </source>
</evidence>
<keyword evidence="3" id="KW-1185">Reference proteome</keyword>
<dbReference type="Proteomes" id="UP000644010">
    <property type="component" value="Unassembled WGS sequence"/>
</dbReference>
<dbReference type="InterPro" id="IPR011990">
    <property type="entry name" value="TPR-like_helical_dom_sf"/>
</dbReference>
<organism evidence="2 3">
    <name type="scientific">Parabacteroides segnis</name>
    <dbReference type="NCBI Taxonomy" id="2763058"/>
    <lineage>
        <taxon>Bacteria</taxon>
        <taxon>Pseudomonadati</taxon>
        <taxon>Bacteroidota</taxon>
        <taxon>Bacteroidia</taxon>
        <taxon>Bacteroidales</taxon>
        <taxon>Tannerellaceae</taxon>
        <taxon>Parabacteroides</taxon>
    </lineage>
</organism>
<proteinExistence type="predicted"/>
<dbReference type="Pfam" id="PF13431">
    <property type="entry name" value="TPR_17"/>
    <property type="match status" value="1"/>
</dbReference>
<name>A0ABR7DXT9_9BACT</name>
<dbReference type="RefSeq" id="WP_186958596.1">
    <property type="nucleotide sequence ID" value="NZ_JACOOI010000004.1"/>
</dbReference>
<dbReference type="Gene3D" id="1.25.40.10">
    <property type="entry name" value="Tetratricopeptide repeat domain"/>
    <property type="match status" value="3"/>
</dbReference>
<reference evidence="2 3" key="1">
    <citation type="submission" date="2020-08" db="EMBL/GenBank/DDBJ databases">
        <title>Genome public.</title>
        <authorList>
            <person name="Liu C."/>
            <person name="Sun Q."/>
        </authorList>
    </citation>
    <scope>NUCLEOTIDE SEQUENCE [LARGE SCALE GENOMIC DNA]</scope>
    <source>
        <strain evidence="2 3">BX2</strain>
    </source>
</reference>
<accession>A0ABR7DXT9</accession>